<dbReference type="InterPro" id="IPR000917">
    <property type="entry name" value="Sulfatase_N"/>
</dbReference>
<dbReference type="AlphaFoldDB" id="A0A1Q2HLT3"/>
<dbReference type="GO" id="GO:0046872">
    <property type="term" value="F:metal ion binding"/>
    <property type="evidence" value="ECO:0007669"/>
    <property type="project" value="UniProtKB-KW"/>
</dbReference>
<dbReference type="GO" id="GO:0004065">
    <property type="term" value="F:arylsulfatase activity"/>
    <property type="evidence" value="ECO:0007669"/>
    <property type="project" value="UniProtKB-EC"/>
</dbReference>
<evidence type="ECO:0000256" key="4">
    <source>
        <dbReference type="ARBA" id="ARBA00022729"/>
    </source>
</evidence>
<dbReference type="PANTHER" id="PTHR42693:SF42">
    <property type="entry name" value="ARYLSULFATASE G"/>
    <property type="match status" value="1"/>
</dbReference>
<dbReference type="EC" id="3.1.6.1" evidence="8"/>
<dbReference type="STRING" id="1940790.L21SP3_00303"/>
<dbReference type="RefSeq" id="WP_077538888.1">
    <property type="nucleotide sequence ID" value="NZ_CP019633.1"/>
</dbReference>
<sequence>MKRRDFLKTAFSFTAAAASGIAYGKEYEKPNILLINIDDMGWRDIGVNGSDFYRTPNIDRLVRSGINFSDGYAAAANCAPSRACLLSGKNTPRHGVYTVGSSERGKSKYRKLIPTKNKKFLDEDEITIADCLKDAGYRTITLGKYHVNSDPLKHGFDENVGGYHKGHPPTYFSPYNIPTLEDGPKGEHLPERLTDEALKFLDRNKDRPFFMYFPFYSVHSPIEARDDLLEKYKNYEPGELHKRADYAAMIEAVDIHIGRLIKKIDKLNLREKTLIIFTADNGGVHWATDMAPLRGCKGSYYEGGTREPLAFSWKGRIKPGATCDVPVSQLDFFPTLLSIAGEKPPEGKILDGKDLSPLLFGHEKLFDAQRPLFWHFPIYLQGGDDETRDPLFRTRPGSVVRKGDWKLHEYFEDGQIELYNLKTDIGESKNLAELYPQKTKELYDILCRWREKTNADIPKKLNPKYDRKADMKARKS</sequence>
<gene>
    <name evidence="8" type="primary">atsA_5</name>
    <name evidence="8" type="ORF">L21SP3_00303</name>
</gene>
<reference evidence="9" key="1">
    <citation type="submission" date="2017-02" db="EMBL/GenBank/DDBJ databases">
        <title>Comparative genomics and description of representatives of a novel lineage of planctomycetes thriving in anoxic sediments.</title>
        <authorList>
            <person name="Spring S."/>
            <person name="Bunk B."/>
            <person name="Sproer C."/>
            <person name="Klenk H.-P."/>
        </authorList>
    </citation>
    <scope>NUCLEOTIDE SEQUENCE [LARGE SCALE GENOMIC DNA]</scope>
    <source>
        <strain evidence="9">L21-RPul-D3</strain>
    </source>
</reference>
<dbReference type="KEGG" id="pbu:L21SP3_00303"/>
<evidence type="ECO:0000256" key="6">
    <source>
        <dbReference type="ARBA" id="ARBA00022837"/>
    </source>
</evidence>
<keyword evidence="5 8" id="KW-0378">Hydrolase</keyword>
<protein>
    <submittedName>
        <fullName evidence="8">Arylsulfatase</fullName>
        <ecNumber evidence="8">3.1.6.1</ecNumber>
    </submittedName>
</protein>
<comment type="similarity">
    <text evidence="2">Belongs to the sulfatase family.</text>
</comment>
<keyword evidence="3" id="KW-0479">Metal-binding</keyword>
<dbReference type="InterPro" id="IPR017850">
    <property type="entry name" value="Alkaline_phosphatase_core_sf"/>
</dbReference>
<proteinExistence type="inferred from homology"/>
<organism evidence="8 9">
    <name type="scientific">Sedimentisphaera cyanobacteriorum</name>
    <dbReference type="NCBI Taxonomy" id="1940790"/>
    <lineage>
        <taxon>Bacteria</taxon>
        <taxon>Pseudomonadati</taxon>
        <taxon>Planctomycetota</taxon>
        <taxon>Phycisphaerae</taxon>
        <taxon>Sedimentisphaerales</taxon>
        <taxon>Sedimentisphaeraceae</taxon>
        <taxon>Sedimentisphaera</taxon>
    </lineage>
</organism>
<evidence type="ECO:0000313" key="9">
    <source>
        <dbReference type="Proteomes" id="UP000188273"/>
    </source>
</evidence>
<dbReference type="Pfam" id="PF00884">
    <property type="entry name" value="Sulfatase"/>
    <property type="match status" value="1"/>
</dbReference>
<dbReference type="PANTHER" id="PTHR42693">
    <property type="entry name" value="ARYLSULFATASE FAMILY MEMBER"/>
    <property type="match status" value="1"/>
</dbReference>
<dbReference type="OrthoDB" id="9783154at2"/>
<accession>A0A1Q2HLT3</accession>
<dbReference type="Gene3D" id="3.40.720.10">
    <property type="entry name" value="Alkaline Phosphatase, subunit A"/>
    <property type="match status" value="1"/>
</dbReference>
<keyword evidence="4" id="KW-0732">Signal</keyword>
<evidence type="ECO:0000256" key="1">
    <source>
        <dbReference type="ARBA" id="ARBA00001913"/>
    </source>
</evidence>
<dbReference type="SUPFAM" id="SSF53649">
    <property type="entry name" value="Alkaline phosphatase-like"/>
    <property type="match status" value="1"/>
</dbReference>
<dbReference type="EMBL" id="CP019633">
    <property type="protein sequence ID" value="AQQ08519.1"/>
    <property type="molecule type" value="Genomic_DNA"/>
</dbReference>
<dbReference type="Gene3D" id="3.30.1120.10">
    <property type="match status" value="1"/>
</dbReference>
<dbReference type="CDD" id="cd16144">
    <property type="entry name" value="ARS_like"/>
    <property type="match status" value="1"/>
</dbReference>
<comment type="cofactor">
    <cofactor evidence="1">
        <name>Ca(2+)</name>
        <dbReference type="ChEBI" id="CHEBI:29108"/>
    </cofactor>
</comment>
<evidence type="ECO:0000259" key="7">
    <source>
        <dbReference type="Pfam" id="PF00884"/>
    </source>
</evidence>
<name>A0A1Q2HLT3_9BACT</name>
<dbReference type="InterPro" id="IPR050738">
    <property type="entry name" value="Sulfatase"/>
</dbReference>
<evidence type="ECO:0000256" key="2">
    <source>
        <dbReference type="ARBA" id="ARBA00008779"/>
    </source>
</evidence>
<evidence type="ECO:0000256" key="5">
    <source>
        <dbReference type="ARBA" id="ARBA00022801"/>
    </source>
</evidence>
<keyword evidence="9" id="KW-1185">Reference proteome</keyword>
<dbReference type="Proteomes" id="UP000188273">
    <property type="component" value="Chromosome"/>
</dbReference>
<evidence type="ECO:0000313" key="8">
    <source>
        <dbReference type="EMBL" id="AQQ08519.1"/>
    </source>
</evidence>
<feature type="domain" description="Sulfatase N-terminal" evidence="7">
    <location>
        <begin position="30"/>
        <end position="341"/>
    </location>
</feature>
<keyword evidence="6" id="KW-0106">Calcium</keyword>
<evidence type="ECO:0000256" key="3">
    <source>
        <dbReference type="ARBA" id="ARBA00022723"/>
    </source>
</evidence>